<proteinExistence type="inferred from homology"/>
<evidence type="ECO:0000256" key="7">
    <source>
        <dbReference type="ARBA" id="ARBA00022737"/>
    </source>
</evidence>
<reference evidence="12" key="1">
    <citation type="submission" date="2014-07" db="EMBL/GenBank/DDBJ databases">
        <authorList>
            <person name="Martin A.A"/>
            <person name="De Silva N."/>
        </authorList>
    </citation>
    <scope>NUCLEOTIDE SEQUENCE</scope>
</reference>
<accession>A0A0K0G2J5</accession>
<dbReference type="InterPro" id="IPR016680">
    <property type="entry name" value="NDUFA8"/>
</dbReference>
<reference evidence="13" key="2">
    <citation type="submission" date="2015-08" db="UniProtKB">
        <authorList>
            <consortium name="WormBaseParasite"/>
        </authorList>
    </citation>
    <scope>IDENTIFICATION</scope>
</reference>
<evidence type="ECO:0000256" key="9">
    <source>
        <dbReference type="ARBA" id="ARBA00023128"/>
    </source>
</evidence>
<dbReference type="PANTHER" id="PTHR13344:SF0">
    <property type="entry name" value="NADH DEHYDROGENASE [UBIQUINONE] 1 ALPHA SUBCOMPLEX SUBUNIT 8"/>
    <property type="match status" value="1"/>
</dbReference>
<dbReference type="PANTHER" id="PTHR13344">
    <property type="entry name" value="NADH-UBIQUINONE OXIDOREDUCTASE"/>
    <property type="match status" value="1"/>
</dbReference>
<evidence type="ECO:0000256" key="1">
    <source>
        <dbReference type="ARBA" id="ARBA00003195"/>
    </source>
</evidence>
<evidence type="ECO:0000256" key="10">
    <source>
        <dbReference type="ARBA" id="ARBA00023157"/>
    </source>
</evidence>
<dbReference type="InterPro" id="IPR013892">
    <property type="entry name" value="Cyt_c_biogenesis_Cmc1-like"/>
</dbReference>
<name>A0A0K0G2J5_STRVS</name>
<evidence type="ECO:0000256" key="5">
    <source>
        <dbReference type="ARBA" id="ARBA00022448"/>
    </source>
</evidence>
<evidence type="ECO:0000256" key="8">
    <source>
        <dbReference type="ARBA" id="ARBA00022982"/>
    </source>
</evidence>
<evidence type="ECO:0000313" key="12">
    <source>
        <dbReference type="Proteomes" id="UP000035680"/>
    </source>
</evidence>
<dbReference type="Proteomes" id="UP000035680">
    <property type="component" value="Unassembled WGS sequence"/>
</dbReference>
<keyword evidence="12" id="KW-1185">Reference proteome</keyword>
<dbReference type="GO" id="GO:0006120">
    <property type="term" value="P:mitochondrial electron transport, NADH to ubiquinone"/>
    <property type="evidence" value="ECO:0007669"/>
    <property type="project" value="InterPro"/>
</dbReference>
<evidence type="ECO:0000256" key="3">
    <source>
        <dbReference type="ARBA" id="ARBA00007347"/>
    </source>
</evidence>
<comment type="function">
    <text evidence="1">Accessory subunit of the mitochondrial membrane respiratory chain NADH dehydrogenase (Complex I), that is believed not to be involved in catalysis. Complex I functions in the transfer of electrons from NADH to the respiratory chain. The immediate electron acceptor for the enzyme is believed to be ubiquinone.</text>
</comment>
<evidence type="ECO:0000256" key="6">
    <source>
        <dbReference type="ARBA" id="ARBA00022660"/>
    </source>
</evidence>
<comment type="subcellular location">
    <subcellularLocation>
        <location evidence="2 11">Mitochondrion</location>
    </subcellularLocation>
</comment>
<comment type="similarity">
    <text evidence="4">Belongs to the complex I NDUFA8 subunit family.</text>
</comment>
<comment type="similarity">
    <text evidence="3 11">Belongs to the CMC family.</text>
</comment>
<dbReference type="Pfam" id="PF08583">
    <property type="entry name" value="Cmc1"/>
    <property type="match status" value="1"/>
</dbReference>
<keyword evidence="6" id="KW-0679">Respiratory chain</keyword>
<keyword evidence="8" id="KW-0249">Electron transport</keyword>
<keyword evidence="5" id="KW-0813">Transport</keyword>
<evidence type="ECO:0000256" key="4">
    <source>
        <dbReference type="ARBA" id="ARBA00010705"/>
    </source>
</evidence>
<dbReference type="STRING" id="75913.A0A0K0G2J5"/>
<dbReference type="WBParaSite" id="SVE_1894400.1">
    <property type="protein sequence ID" value="SVE_1894400.1"/>
    <property type="gene ID" value="SVE_1894400"/>
</dbReference>
<organism evidence="12 13">
    <name type="scientific">Strongyloides venezuelensis</name>
    <name type="common">Threadworm</name>
    <dbReference type="NCBI Taxonomy" id="75913"/>
    <lineage>
        <taxon>Eukaryota</taxon>
        <taxon>Metazoa</taxon>
        <taxon>Ecdysozoa</taxon>
        <taxon>Nematoda</taxon>
        <taxon>Chromadorea</taxon>
        <taxon>Rhabditida</taxon>
        <taxon>Tylenchina</taxon>
        <taxon>Panagrolaimomorpha</taxon>
        <taxon>Strongyloidoidea</taxon>
        <taxon>Strongyloididae</taxon>
        <taxon>Strongyloides</taxon>
    </lineage>
</organism>
<evidence type="ECO:0000256" key="11">
    <source>
        <dbReference type="RuleBase" id="RU364104"/>
    </source>
</evidence>
<dbReference type="AlphaFoldDB" id="A0A0K0G2J5"/>
<evidence type="ECO:0000313" key="13">
    <source>
        <dbReference type="WBParaSite" id="SVE_1894400.1"/>
    </source>
</evidence>
<dbReference type="GO" id="GO:0005739">
    <property type="term" value="C:mitochondrion"/>
    <property type="evidence" value="ECO:0007669"/>
    <property type="project" value="UniProtKB-SubCell"/>
</dbReference>
<evidence type="ECO:0000256" key="2">
    <source>
        <dbReference type="ARBA" id="ARBA00004173"/>
    </source>
</evidence>
<protein>
    <recommendedName>
        <fullName evidence="11">COX assembly mitochondrial protein</fullName>
    </recommendedName>
</protein>
<sequence>MIKVTMAITNTVKLPSDDELKVDQEITLSTPWLKAVAPYMARACEQETKEFMLRRKELEDPRLTLKEGKALTDCGAAFLRKLKRVCTAEVEKYADCIDHGSSKLYVSKCREEQRFVDRCIEEELKIERPTIGYFSKIHVHESAHPRPEPKIRDYQKEAAEVLKSLPEDYHLRKDYKRFQEWRSTIVEN</sequence>
<keyword evidence="7" id="KW-0677">Repeat</keyword>
<keyword evidence="10" id="KW-1015">Disulfide bond</keyword>
<keyword evidence="9 11" id="KW-0496">Mitochondrion</keyword>